<evidence type="ECO:0000313" key="3">
    <source>
        <dbReference type="Proteomes" id="UP001304125"/>
    </source>
</evidence>
<gene>
    <name evidence="2" type="ORF">RN606_09495</name>
</gene>
<keyword evidence="1" id="KW-0472">Membrane</keyword>
<dbReference type="PANTHER" id="PTHR30354">
    <property type="entry name" value="GNT FAMILY GLUCONATE TRANSPORTER"/>
    <property type="match status" value="1"/>
</dbReference>
<feature type="transmembrane region" description="Helical" evidence="1">
    <location>
        <begin position="241"/>
        <end position="257"/>
    </location>
</feature>
<feature type="transmembrane region" description="Helical" evidence="1">
    <location>
        <begin position="395"/>
        <end position="416"/>
    </location>
</feature>
<dbReference type="Proteomes" id="UP001304125">
    <property type="component" value="Chromosome"/>
</dbReference>
<organism evidence="2 3">
    <name type="scientific">Demequina capsici</name>
    <dbReference type="NCBI Taxonomy" id="3075620"/>
    <lineage>
        <taxon>Bacteria</taxon>
        <taxon>Bacillati</taxon>
        <taxon>Actinomycetota</taxon>
        <taxon>Actinomycetes</taxon>
        <taxon>Micrococcales</taxon>
        <taxon>Demequinaceae</taxon>
        <taxon>Demequina</taxon>
    </lineage>
</organism>
<feature type="transmembrane region" description="Helical" evidence="1">
    <location>
        <begin position="123"/>
        <end position="142"/>
    </location>
</feature>
<sequence>MLIKRVPVPIAALATVVLLAVLTGADLMNVISEDYLGTVASFIKANWLVLLTGVTLSRVMEMTGAATAVANVIAKRLGARGVIPTIMLSGALLAYGGIDGLALVFVLYPIALDMFRGANIPRSFIPAVLTSSLFTWVMCLPGSPVVTNFNAARILGTTAMAGAIPGLAAAAVIIAMQLLYFNWALKRAAARGEVFVADDETKGILAHSDEMAASGSLPNPILSLTPIVTVFVAYNVFHAELWVSMLAGTLACLAVLFKKIKGFGGVLTQSTNQAAQITIIAGSVVGIGGVIGNLPGFNDLVGSITSFASSGGNPLLAWSGATIILSGLLTNGMVGLITVLQTLSQTFLDLGVAPEALHRVGVIASAVLDTLPYGGGVVAIFTLTRIPYKEAYKHVAWTSFIPMLTGLAVAIILCGVMY</sequence>
<dbReference type="InterPro" id="IPR003474">
    <property type="entry name" value="Glcn_transporter"/>
</dbReference>
<keyword evidence="3" id="KW-1185">Reference proteome</keyword>
<accession>A0AA96F472</accession>
<feature type="transmembrane region" description="Helical" evidence="1">
    <location>
        <begin position="315"/>
        <end position="340"/>
    </location>
</feature>
<protein>
    <recommendedName>
        <fullName evidence="4">H+/gluconate symporter</fullName>
    </recommendedName>
</protein>
<dbReference type="RefSeq" id="WP_313496628.1">
    <property type="nucleotide sequence ID" value="NZ_CP134879.1"/>
</dbReference>
<evidence type="ECO:0008006" key="4">
    <source>
        <dbReference type="Google" id="ProtNLM"/>
    </source>
</evidence>
<reference evidence="2 3" key="1">
    <citation type="submission" date="2023-09" db="EMBL/GenBank/DDBJ databases">
        <title>Demequina sp. a novel bacteria isolated from Capsicum annuum.</title>
        <authorList>
            <person name="Humaira Z."/>
            <person name="Lee J."/>
            <person name="Cho D."/>
        </authorList>
    </citation>
    <scope>NUCLEOTIDE SEQUENCE [LARGE SCALE GENOMIC DNA]</scope>
    <source>
        <strain evidence="2 3">OYTSA14</strain>
    </source>
</reference>
<evidence type="ECO:0000256" key="1">
    <source>
        <dbReference type="SAM" id="Phobius"/>
    </source>
</evidence>
<dbReference type="GO" id="GO:0005886">
    <property type="term" value="C:plasma membrane"/>
    <property type="evidence" value="ECO:0007669"/>
    <property type="project" value="TreeGrafter"/>
</dbReference>
<evidence type="ECO:0000313" key="2">
    <source>
        <dbReference type="EMBL" id="WNM23598.1"/>
    </source>
</evidence>
<dbReference type="AlphaFoldDB" id="A0AA96F472"/>
<dbReference type="EMBL" id="CP134879">
    <property type="protein sequence ID" value="WNM23598.1"/>
    <property type="molecule type" value="Genomic_DNA"/>
</dbReference>
<feature type="transmembrane region" description="Helical" evidence="1">
    <location>
        <begin position="277"/>
        <end position="295"/>
    </location>
</feature>
<feature type="transmembrane region" description="Helical" evidence="1">
    <location>
        <begin position="360"/>
        <end position="383"/>
    </location>
</feature>
<proteinExistence type="predicted"/>
<keyword evidence="1" id="KW-0812">Transmembrane</keyword>
<name>A0AA96F472_9MICO</name>
<keyword evidence="1" id="KW-1133">Transmembrane helix</keyword>
<feature type="transmembrane region" description="Helical" evidence="1">
    <location>
        <begin position="154"/>
        <end position="180"/>
    </location>
</feature>
<dbReference type="GO" id="GO:0015128">
    <property type="term" value="F:gluconate transmembrane transporter activity"/>
    <property type="evidence" value="ECO:0007669"/>
    <property type="project" value="InterPro"/>
</dbReference>
<dbReference type="PANTHER" id="PTHR30354:SF7">
    <property type="entry name" value="BLL7963 PROTEIN"/>
    <property type="match status" value="1"/>
</dbReference>
<feature type="transmembrane region" description="Helical" evidence="1">
    <location>
        <begin position="86"/>
        <end position="111"/>
    </location>
</feature>